<dbReference type="EMBL" id="QPMH01000003">
    <property type="protein sequence ID" value="RDD63046.1"/>
    <property type="molecule type" value="Genomic_DNA"/>
</dbReference>
<accession>A0A369TJH0</accession>
<keyword evidence="5" id="KW-0460">Magnesium</keyword>
<comment type="caution">
    <text evidence="7">The sequence shown here is derived from an EMBL/GenBank/DDBJ whole genome shotgun (WGS) entry which is preliminary data.</text>
</comment>
<dbReference type="GO" id="GO:0009396">
    <property type="term" value="P:folic acid-containing compound biosynthetic process"/>
    <property type="evidence" value="ECO:0007669"/>
    <property type="project" value="TreeGrafter"/>
</dbReference>
<dbReference type="GO" id="GO:0005524">
    <property type="term" value="F:ATP binding"/>
    <property type="evidence" value="ECO:0007669"/>
    <property type="project" value="UniProtKB-KW"/>
</dbReference>
<feature type="region of interest" description="Disordered" evidence="6">
    <location>
        <begin position="1"/>
        <end position="20"/>
    </location>
</feature>
<dbReference type="Gene3D" id="3.40.50.10420">
    <property type="entry name" value="NagB/RpiA/CoA transferase-like"/>
    <property type="match status" value="1"/>
</dbReference>
<dbReference type="PANTHER" id="PTHR23407:SF1">
    <property type="entry name" value="5-FORMYLTETRAHYDROFOLATE CYCLO-LIGASE"/>
    <property type="match status" value="1"/>
</dbReference>
<keyword evidence="8" id="KW-1185">Reference proteome</keyword>
<gene>
    <name evidence="7" type="ORF">DRB17_04540</name>
</gene>
<evidence type="ECO:0000256" key="4">
    <source>
        <dbReference type="PIRSR" id="PIRSR006806-1"/>
    </source>
</evidence>
<protein>
    <recommendedName>
        <fullName evidence="5">5-formyltetrahydrofolate cyclo-ligase</fullName>
        <ecNumber evidence="5">6.3.3.2</ecNumber>
    </recommendedName>
</protein>
<dbReference type="GO" id="GO:0035999">
    <property type="term" value="P:tetrahydrofolate interconversion"/>
    <property type="evidence" value="ECO:0007669"/>
    <property type="project" value="TreeGrafter"/>
</dbReference>
<keyword evidence="3 5" id="KW-0067">ATP-binding</keyword>
<dbReference type="GO" id="GO:0046872">
    <property type="term" value="F:metal ion binding"/>
    <property type="evidence" value="ECO:0007669"/>
    <property type="project" value="UniProtKB-KW"/>
</dbReference>
<keyword evidence="7" id="KW-0436">Ligase</keyword>
<organism evidence="7 8">
    <name type="scientific">Ferruginivarius sediminum</name>
    <dbReference type="NCBI Taxonomy" id="2661937"/>
    <lineage>
        <taxon>Bacteria</taxon>
        <taxon>Pseudomonadati</taxon>
        <taxon>Pseudomonadota</taxon>
        <taxon>Alphaproteobacteria</taxon>
        <taxon>Rhodospirillales</taxon>
        <taxon>Rhodospirillaceae</taxon>
        <taxon>Ferruginivarius</taxon>
    </lineage>
</organism>
<sequence>MLDVTPDTSVDAPEKPEPESTDWADIKVWRRGLRKAILARRGELSRERREALRDAVAQRIRDGFPELAGHTIGFYWPIQAELDLRHLVAGFIEAGAKAALPVVVEKNAPVEFWAWEPGMRMVKGFWDIPQPPERRVVTPTACLVPMVGFDSACYRLGYGGGYFDRTLAAFGENKPFCIGIALEMGRLKTIHPQPHDIPFEAVVTESDTFRRAA</sequence>
<name>A0A369TJH0_9PROT</name>
<dbReference type="RefSeq" id="WP_147274800.1">
    <property type="nucleotide sequence ID" value="NZ_QPMH01000003.1"/>
</dbReference>
<evidence type="ECO:0000256" key="6">
    <source>
        <dbReference type="SAM" id="MobiDB-lite"/>
    </source>
</evidence>
<dbReference type="InterPro" id="IPR002698">
    <property type="entry name" value="FTHF_cligase"/>
</dbReference>
<keyword evidence="2 5" id="KW-0547">Nucleotide-binding</keyword>
<dbReference type="SUPFAM" id="SSF100950">
    <property type="entry name" value="NagB/RpiA/CoA transferase-like"/>
    <property type="match status" value="1"/>
</dbReference>
<dbReference type="InterPro" id="IPR024185">
    <property type="entry name" value="FTHF_cligase-like_sf"/>
</dbReference>
<comment type="catalytic activity">
    <reaction evidence="5">
        <text>(6S)-5-formyl-5,6,7,8-tetrahydrofolate + ATP = (6R)-5,10-methenyltetrahydrofolate + ADP + phosphate</text>
        <dbReference type="Rhea" id="RHEA:10488"/>
        <dbReference type="ChEBI" id="CHEBI:30616"/>
        <dbReference type="ChEBI" id="CHEBI:43474"/>
        <dbReference type="ChEBI" id="CHEBI:57455"/>
        <dbReference type="ChEBI" id="CHEBI:57457"/>
        <dbReference type="ChEBI" id="CHEBI:456216"/>
        <dbReference type="EC" id="6.3.3.2"/>
    </reaction>
</comment>
<evidence type="ECO:0000256" key="5">
    <source>
        <dbReference type="RuleBase" id="RU361279"/>
    </source>
</evidence>
<evidence type="ECO:0000256" key="3">
    <source>
        <dbReference type="ARBA" id="ARBA00022840"/>
    </source>
</evidence>
<dbReference type="NCBIfam" id="TIGR02727">
    <property type="entry name" value="MTHFS_bact"/>
    <property type="match status" value="1"/>
</dbReference>
<dbReference type="GO" id="GO:0030272">
    <property type="term" value="F:5-formyltetrahydrofolate cyclo-ligase activity"/>
    <property type="evidence" value="ECO:0007669"/>
    <property type="project" value="UniProtKB-EC"/>
</dbReference>
<comment type="similarity">
    <text evidence="1 5">Belongs to the 5-formyltetrahydrofolate cyclo-ligase family.</text>
</comment>
<proteinExistence type="inferred from homology"/>
<reference evidence="7 8" key="1">
    <citation type="submission" date="2018-07" db="EMBL/GenBank/DDBJ databases">
        <title>Venubactetium sediminum gen. nov., sp. nov., isolated from a marine solar saltern.</title>
        <authorList>
            <person name="Wang S."/>
        </authorList>
    </citation>
    <scope>NUCLEOTIDE SEQUENCE [LARGE SCALE GENOMIC DNA]</scope>
    <source>
        <strain evidence="7 8">WD2A32</strain>
    </source>
</reference>
<dbReference type="Pfam" id="PF01812">
    <property type="entry name" value="5-FTHF_cyc-lig"/>
    <property type="match status" value="1"/>
</dbReference>
<dbReference type="InterPro" id="IPR037171">
    <property type="entry name" value="NagB/RpiA_transferase-like"/>
</dbReference>
<evidence type="ECO:0000256" key="2">
    <source>
        <dbReference type="ARBA" id="ARBA00022741"/>
    </source>
</evidence>
<evidence type="ECO:0000313" key="7">
    <source>
        <dbReference type="EMBL" id="RDD63046.1"/>
    </source>
</evidence>
<comment type="cofactor">
    <cofactor evidence="5">
        <name>Mg(2+)</name>
        <dbReference type="ChEBI" id="CHEBI:18420"/>
    </cofactor>
</comment>
<dbReference type="Proteomes" id="UP000253941">
    <property type="component" value="Unassembled WGS sequence"/>
</dbReference>
<evidence type="ECO:0000313" key="8">
    <source>
        <dbReference type="Proteomes" id="UP000253941"/>
    </source>
</evidence>
<dbReference type="AlphaFoldDB" id="A0A369TJH0"/>
<keyword evidence="5" id="KW-0479">Metal-binding</keyword>
<dbReference type="PANTHER" id="PTHR23407">
    <property type="entry name" value="ATPASE INHIBITOR/5-FORMYLTETRAHYDROFOLATE CYCLO-LIGASE"/>
    <property type="match status" value="1"/>
</dbReference>
<feature type="binding site" evidence="4">
    <location>
        <position position="81"/>
    </location>
    <ligand>
        <name>substrate</name>
    </ligand>
</feature>
<dbReference type="PIRSF" id="PIRSF006806">
    <property type="entry name" value="FTHF_cligase"/>
    <property type="match status" value="1"/>
</dbReference>
<dbReference type="EC" id="6.3.3.2" evidence="5"/>
<evidence type="ECO:0000256" key="1">
    <source>
        <dbReference type="ARBA" id="ARBA00010638"/>
    </source>
</evidence>